<evidence type="ECO:0000256" key="1">
    <source>
        <dbReference type="SAM" id="MobiDB-lite"/>
    </source>
</evidence>
<dbReference type="EMBL" id="ML991867">
    <property type="protein sequence ID" value="KAF2229321.1"/>
    <property type="molecule type" value="Genomic_DNA"/>
</dbReference>
<organism evidence="2 3">
    <name type="scientific">Viridothelium virens</name>
    <name type="common">Speckled blister lichen</name>
    <name type="synonym">Trypethelium virens</name>
    <dbReference type="NCBI Taxonomy" id="1048519"/>
    <lineage>
        <taxon>Eukaryota</taxon>
        <taxon>Fungi</taxon>
        <taxon>Dikarya</taxon>
        <taxon>Ascomycota</taxon>
        <taxon>Pezizomycotina</taxon>
        <taxon>Dothideomycetes</taxon>
        <taxon>Dothideomycetes incertae sedis</taxon>
        <taxon>Trypetheliales</taxon>
        <taxon>Trypetheliaceae</taxon>
        <taxon>Viridothelium</taxon>
    </lineage>
</organism>
<dbReference type="OrthoDB" id="10265971at2759"/>
<accession>A0A6A6GUJ9</accession>
<keyword evidence="3" id="KW-1185">Reference proteome</keyword>
<dbReference type="Proteomes" id="UP000800092">
    <property type="component" value="Unassembled WGS sequence"/>
</dbReference>
<evidence type="ECO:0000313" key="2">
    <source>
        <dbReference type="EMBL" id="KAF2229321.1"/>
    </source>
</evidence>
<protein>
    <submittedName>
        <fullName evidence="2">Uncharacterized protein</fullName>
    </submittedName>
</protein>
<dbReference type="AlphaFoldDB" id="A0A6A6GUJ9"/>
<name>A0A6A6GUJ9_VIRVR</name>
<evidence type="ECO:0000313" key="3">
    <source>
        <dbReference type="Proteomes" id="UP000800092"/>
    </source>
</evidence>
<gene>
    <name evidence="2" type="ORF">EV356DRAFT_511023</name>
</gene>
<proteinExistence type="predicted"/>
<feature type="region of interest" description="Disordered" evidence="1">
    <location>
        <begin position="1"/>
        <end position="52"/>
    </location>
</feature>
<sequence length="463" mass="52449">MVNQGVVDNTPGTERIQPVREDDLDDKRGTMHHQRPPKKGQGKQRPSHQDNTRSNTIANFLQQQLIDEYWGRPILPSEPLLPEPSQPERAEANSSQPEISSLKPKDPSMDGLYHVALGILEDARAFRGKLDFEVQLTQNLLYCRTHDTKRFADEVQSKTDKEAFLNDAEATSGIISDATTRITTSARDVQYLLGVKDGNKQYLFEKNPFETSLSYEFVCQIGDENHFTIEIDQEGTQLLNEGTYAIGSIYWHFAEHIYDARVLINGTRTRALDKDDNAGVHELLSNLYIAADSAQGDILLPEIQTHVTAKDFRIKWVMIKRRFRFAPRPQRYENMALQVTEVHDLEIMRNQEGGFRFYADHPSTMAHKGYSFYKASVVPKSQHPSFEENLDLEPGKQATWISEDVLAYSRLAELKELTTMLVARMDSVGKNNTGPWTFKPAGTELETTGNVPGSLASLGKAFW</sequence>
<reference evidence="2" key="1">
    <citation type="journal article" date="2020" name="Stud. Mycol.">
        <title>101 Dothideomycetes genomes: a test case for predicting lifestyles and emergence of pathogens.</title>
        <authorList>
            <person name="Haridas S."/>
            <person name="Albert R."/>
            <person name="Binder M."/>
            <person name="Bloem J."/>
            <person name="Labutti K."/>
            <person name="Salamov A."/>
            <person name="Andreopoulos B."/>
            <person name="Baker S."/>
            <person name="Barry K."/>
            <person name="Bills G."/>
            <person name="Bluhm B."/>
            <person name="Cannon C."/>
            <person name="Castanera R."/>
            <person name="Culley D."/>
            <person name="Daum C."/>
            <person name="Ezra D."/>
            <person name="Gonzalez J."/>
            <person name="Henrissat B."/>
            <person name="Kuo A."/>
            <person name="Liang C."/>
            <person name="Lipzen A."/>
            <person name="Lutzoni F."/>
            <person name="Magnuson J."/>
            <person name="Mondo S."/>
            <person name="Nolan M."/>
            <person name="Ohm R."/>
            <person name="Pangilinan J."/>
            <person name="Park H.-J."/>
            <person name="Ramirez L."/>
            <person name="Alfaro M."/>
            <person name="Sun H."/>
            <person name="Tritt A."/>
            <person name="Yoshinaga Y."/>
            <person name="Zwiers L.-H."/>
            <person name="Turgeon B."/>
            <person name="Goodwin S."/>
            <person name="Spatafora J."/>
            <person name="Crous P."/>
            <person name="Grigoriev I."/>
        </authorList>
    </citation>
    <scope>NUCLEOTIDE SEQUENCE</scope>
    <source>
        <strain evidence="2">Tuck. ex Michener</strain>
    </source>
</reference>
<feature type="region of interest" description="Disordered" evidence="1">
    <location>
        <begin position="76"/>
        <end position="107"/>
    </location>
</feature>
<feature type="compositionally biased region" description="Basic and acidic residues" evidence="1">
    <location>
        <begin position="17"/>
        <end position="29"/>
    </location>
</feature>
<feature type="compositionally biased region" description="Basic residues" evidence="1">
    <location>
        <begin position="30"/>
        <end position="46"/>
    </location>
</feature>
<feature type="compositionally biased region" description="Polar residues" evidence="1">
    <location>
        <begin position="1"/>
        <end position="12"/>
    </location>
</feature>